<reference evidence="13" key="2">
    <citation type="submission" date="2025-08" db="UniProtKB">
        <authorList>
            <consortium name="Ensembl"/>
        </authorList>
    </citation>
    <scope>IDENTIFICATION</scope>
</reference>
<evidence type="ECO:0000313" key="14">
    <source>
        <dbReference type="Proteomes" id="UP000694620"/>
    </source>
</evidence>
<feature type="transmembrane region" description="Helical" evidence="11">
    <location>
        <begin position="288"/>
        <end position="306"/>
    </location>
</feature>
<evidence type="ECO:0000256" key="10">
    <source>
        <dbReference type="ARBA" id="ARBA00023224"/>
    </source>
</evidence>
<evidence type="ECO:0000256" key="11">
    <source>
        <dbReference type="RuleBase" id="RU364061"/>
    </source>
</evidence>
<comment type="similarity">
    <text evidence="2 11">Belongs to the G-protein coupled receptor 1 family.</text>
</comment>
<reference evidence="13" key="1">
    <citation type="submission" date="2021-06" db="EMBL/GenBank/DDBJ databases">
        <authorList>
            <consortium name="Wellcome Sanger Institute Data Sharing"/>
        </authorList>
    </citation>
    <scope>NUCLEOTIDE SEQUENCE [LARGE SCALE GENOMIC DNA]</scope>
</reference>
<evidence type="ECO:0000256" key="9">
    <source>
        <dbReference type="ARBA" id="ARBA00023170"/>
    </source>
</evidence>
<evidence type="ECO:0000313" key="13">
    <source>
        <dbReference type="Ensembl" id="ENSECRP00000023220.1"/>
    </source>
</evidence>
<keyword evidence="10 11" id="KW-0807">Transducer</keyword>
<protein>
    <recommendedName>
        <fullName evidence="11">Vomeronasal type-1 receptor</fullName>
    </recommendedName>
</protein>
<reference evidence="13" key="3">
    <citation type="submission" date="2025-09" db="UniProtKB">
        <authorList>
            <consortium name="Ensembl"/>
        </authorList>
    </citation>
    <scope>IDENTIFICATION</scope>
</reference>
<sequence length="334" mass="37424">GYNKGCKLLSTLTMPPVDTRAAIRPYAFLLLTVIGIPSNLAICFAFLRALRNDRRLLTADVILCHLTFSNLMLDCTRGIPQTLHTFGYKLMFSDLGCKLIILSFRSFRGLSISLTCLLSTYQAVVISPASSKLDTLKSQIPRFLTLTVMLLYVLYFVSCISTAIHGVANLVNNTMLPYTFNIEFCYATFYTFTALFGIGMAVMMRDLVFIVLMTIMSGYILLLLYRHSKKVKSIRSSDRAQLGARAEVKASRAVVTLVTIYVVFFGIDCVMWLYSISGVWVEPLISDIRMYFTMLYTSVCPVVIIATNPKVQAKLRVYIPEKTTHSVDTLSSTV</sequence>
<proteinExistence type="inferred from homology"/>
<feature type="transmembrane region" description="Helical" evidence="11">
    <location>
        <begin position="149"/>
        <end position="172"/>
    </location>
</feature>
<keyword evidence="7 11" id="KW-0297">G-protein coupled receptor</keyword>
<organism evidence="13 14">
    <name type="scientific">Erpetoichthys calabaricus</name>
    <name type="common">Rope fish</name>
    <name type="synonym">Calamoichthys calabaricus</name>
    <dbReference type="NCBI Taxonomy" id="27687"/>
    <lineage>
        <taxon>Eukaryota</taxon>
        <taxon>Metazoa</taxon>
        <taxon>Chordata</taxon>
        <taxon>Craniata</taxon>
        <taxon>Vertebrata</taxon>
        <taxon>Euteleostomi</taxon>
        <taxon>Actinopterygii</taxon>
        <taxon>Polypteriformes</taxon>
        <taxon>Polypteridae</taxon>
        <taxon>Erpetoichthys</taxon>
    </lineage>
</organism>
<keyword evidence="8 11" id="KW-0472">Membrane</keyword>
<dbReference type="Pfam" id="PF03402">
    <property type="entry name" value="V1R"/>
    <property type="match status" value="1"/>
</dbReference>
<dbReference type="GO" id="GO:0016503">
    <property type="term" value="F:pheromone receptor activity"/>
    <property type="evidence" value="ECO:0007669"/>
    <property type="project" value="InterPro"/>
</dbReference>
<feature type="transmembrane region" description="Helical" evidence="11">
    <location>
        <begin position="184"/>
        <end position="201"/>
    </location>
</feature>
<dbReference type="PANTHER" id="PTHR24062">
    <property type="entry name" value="VOMERONASAL TYPE-1 RECEPTOR"/>
    <property type="match status" value="1"/>
</dbReference>
<gene>
    <name evidence="13" type="primary">LOC114649630</name>
</gene>
<keyword evidence="3 11" id="KW-1003">Cell membrane</keyword>
<feature type="transmembrane region" description="Helical" evidence="11">
    <location>
        <begin position="109"/>
        <end position="129"/>
    </location>
</feature>
<dbReference type="Gene3D" id="1.20.1070.10">
    <property type="entry name" value="Rhodopsin 7-helix transmembrane proteins"/>
    <property type="match status" value="1"/>
</dbReference>
<keyword evidence="4 11" id="KW-0589">Pheromone response</keyword>
<evidence type="ECO:0000256" key="1">
    <source>
        <dbReference type="ARBA" id="ARBA00004651"/>
    </source>
</evidence>
<keyword evidence="9 11" id="KW-0675">Receptor</keyword>
<dbReference type="GO" id="GO:0005886">
    <property type="term" value="C:plasma membrane"/>
    <property type="evidence" value="ECO:0007669"/>
    <property type="project" value="UniProtKB-SubCell"/>
</dbReference>
<dbReference type="GeneTree" id="ENSGT01030000234553"/>
<dbReference type="GO" id="GO:0019236">
    <property type="term" value="P:response to pheromone"/>
    <property type="evidence" value="ECO:0007669"/>
    <property type="project" value="UniProtKB-KW"/>
</dbReference>
<keyword evidence="5 11" id="KW-0812">Transmembrane</keyword>
<dbReference type="AlphaFoldDB" id="A0A8C4SX88"/>
<evidence type="ECO:0000256" key="3">
    <source>
        <dbReference type="ARBA" id="ARBA00022475"/>
    </source>
</evidence>
<keyword evidence="14" id="KW-1185">Reference proteome</keyword>
<feature type="transmembrane region" description="Helical" evidence="11">
    <location>
        <begin position="207"/>
        <end position="225"/>
    </location>
</feature>
<dbReference type="Proteomes" id="UP000694620">
    <property type="component" value="Chromosome 3"/>
</dbReference>
<accession>A0A8C4SX88</accession>
<feature type="transmembrane region" description="Helical" evidence="11">
    <location>
        <begin position="26"/>
        <end position="47"/>
    </location>
</feature>
<evidence type="ECO:0000259" key="12">
    <source>
        <dbReference type="PROSITE" id="PS50262"/>
    </source>
</evidence>
<dbReference type="InterPro" id="IPR004072">
    <property type="entry name" value="Vmron_rcpt_1"/>
</dbReference>
<evidence type="ECO:0000256" key="5">
    <source>
        <dbReference type="ARBA" id="ARBA00022692"/>
    </source>
</evidence>
<evidence type="ECO:0000256" key="7">
    <source>
        <dbReference type="ARBA" id="ARBA00023040"/>
    </source>
</evidence>
<dbReference type="Ensembl" id="ENSECRT00000023723.1">
    <property type="protein sequence ID" value="ENSECRP00000023220.1"/>
    <property type="gene ID" value="ENSECRG00000015720.1"/>
</dbReference>
<keyword evidence="6 11" id="KW-1133">Transmembrane helix</keyword>
<evidence type="ECO:0000256" key="2">
    <source>
        <dbReference type="ARBA" id="ARBA00010663"/>
    </source>
</evidence>
<comment type="subcellular location">
    <subcellularLocation>
        <location evidence="1 11">Cell membrane</location>
        <topology evidence="1 11">Multi-pass membrane protein</topology>
    </subcellularLocation>
</comment>
<feature type="transmembrane region" description="Helical" evidence="11">
    <location>
        <begin position="254"/>
        <end position="276"/>
    </location>
</feature>
<feature type="domain" description="G-protein coupled receptors family 1 profile" evidence="12">
    <location>
        <begin position="38"/>
        <end position="304"/>
    </location>
</feature>
<dbReference type="PROSITE" id="PS50262">
    <property type="entry name" value="G_PROTEIN_RECEP_F1_2"/>
    <property type="match status" value="1"/>
</dbReference>
<evidence type="ECO:0000256" key="4">
    <source>
        <dbReference type="ARBA" id="ARBA00022507"/>
    </source>
</evidence>
<name>A0A8C4SX88_ERPCA</name>
<evidence type="ECO:0000256" key="6">
    <source>
        <dbReference type="ARBA" id="ARBA00022989"/>
    </source>
</evidence>
<evidence type="ECO:0000256" key="8">
    <source>
        <dbReference type="ARBA" id="ARBA00023136"/>
    </source>
</evidence>
<dbReference type="InterPro" id="IPR017452">
    <property type="entry name" value="GPCR_Rhodpsn_7TM"/>
</dbReference>
<dbReference type="SUPFAM" id="SSF81321">
    <property type="entry name" value="Family A G protein-coupled receptor-like"/>
    <property type="match status" value="1"/>
</dbReference>